<name>A0A381NA81_9ZZZZ</name>
<dbReference type="Gene3D" id="3.90.1150.50">
    <property type="entry name" value="Transcription-repair-coupling factor, D7 domain"/>
    <property type="match status" value="1"/>
</dbReference>
<keyword evidence="3" id="KW-0227">DNA damage</keyword>
<dbReference type="SMART" id="SM01058">
    <property type="entry name" value="CarD_TRCF"/>
    <property type="match status" value="1"/>
</dbReference>
<evidence type="ECO:0000256" key="1">
    <source>
        <dbReference type="ARBA" id="ARBA00022490"/>
    </source>
</evidence>
<dbReference type="HAMAP" id="MF_00969">
    <property type="entry name" value="TRCF"/>
    <property type="match status" value="1"/>
</dbReference>
<dbReference type="InterPro" id="IPR047112">
    <property type="entry name" value="RecG/Mfd"/>
</dbReference>
<evidence type="ECO:0000256" key="3">
    <source>
        <dbReference type="ARBA" id="ARBA00022763"/>
    </source>
</evidence>
<dbReference type="SMART" id="SM00487">
    <property type="entry name" value="DEXDc"/>
    <property type="match status" value="1"/>
</dbReference>
<dbReference type="InterPro" id="IPR041471">
    <property type="entry name" value="UvrB_inter"/>
</dbReference>
<dbReference type="SUPFAM" id="SSF52540">
    <property type="entry name" value="P-loop containing nucleoside triphosphate hydrolases"/>
    <property type="match status" value="4"/>
</dbReference>
<dbReference type="GO" id="GO:0005524">
    <property type="term" value="F:ATP binding"/>
    <property type="evidence" value="ECO:0007669"/>
    <property type="project" value="UniProtKB-KW"/>
</dbReference>
<evidence type="ECO:0000256" key="7">
    <source>
        <dbReference type="ARBA" id="ARBA00023125"/>
    </source>
</evidence>
<dbReference type="PROSITE" id="PS51194">
    <property type="entry name" value="HELICASE_CTER"/>
    <property type="match status" value="1"/>
</dbReference>
<dbReference type="InterPro" id="IPR011545">
    <property type="entry name" value="DEAD/DEAH_box_helicase_dom"/>
</dbReference>
<dbReference type="Pfam" id="PF00270">
    <property type="entry name" value="DEAD"/>
    <property type="match status" value="1"/>
</dbReference>
<keyword evidence="5" id="KW-0347">Helicase</keyword>
<dbReference type="InterPro" id="IPR037235">
    <property type="entry name" value="TRCF-like_C_D7"/>
</dbReference>
<reference evidence="11" key="1">
    <citation type="submission" date="2018-05" db="EMBL/GenBank/DDBJ databases">
        <authorList>
            <person name="Lanie J.A."/>
            <person name="Ng W.-L."/>
            <person name="Kazmierczak K.M."/>
            <person name="Andrzejewski T.M."/>
            <person name="Davidsen T.M."/>
            <person name="Wayne K.J."/>
            <person name="Tettelin H."/>
            <person name="Glass J.I."/>
            <person name="Rusch D."/>
            <person name="Podicherti R."/>
            <person name="Tsui H.-C.T."/>
            <person name="Winkler M.E."/>
        </authorList>
    </citation>
    <scope>NUCLEOTIDE SEQUENCE</scope>
</reference>
<dbReference type="Pfam" id="PF02559">
    <property type="entry name" value="CarD_TRCF_RID"/>
    <property type="match status" value="1"/>
</dbReference>
<dbReference type="GO" id="GO:0016787">
    <property type="term" value="F:hydrolase activity"/>
    <property type="evidence" value="ECO:0007669"/>
    <property type="project" value="UniProtKB-KW"/>
</dbReference>
<dbReference type="InterPro" id="IPR014001">
    <property type="entry name" value="Helicase_ATP-bd"/>
</dbReference>
<evidence type="ECO:0000256" key="8">
    <source>
        <dbReference type="ARBA" id="ARBA00023204"/>
    </source>
</evidence>
<accession>A0A381NA81</accession>
<dbReference type="Gene3D" id="2.40.10.170">
    <property type="match status" value="1"/>
</dbReference>
<dbReference type="Pfam" id="PF17757">
    <property type="entry name" value="UvrB_inter"/>
    <property type="match status" value="1"/>
</dbReference>
<dbReference type="InterPro" id="IPR005118">
    <property type="entry name" value="TRCF_C"/>
</dbReference>
<dbReference type="SMART" id="SM00982">
    <property type="entry name" value="TRCF"/>
    <property type="match status" value="1"/>
</dbReference>
<keyword evidence="8" id="KW-0234">DNA repair</keyword>
<evidence type="ECO:0000256" key="6">
    <source>
        <dbReference type="ARBA" id="ARBA00022840"/>
    </source>
</evidence>
<dbReference type="SUPFAM" id="SSF143517">
    <property type="entry name" value="TRCF domain-like"/>
    <property type="match status" value="1"/>
</dbReference>
<dbReference type="InterPro" id="IPR003711">
    <property type="entry name" value="CarD-like/TRCF_RID"/>
</dbReference>
<dbReference type="Pfam" id="PF00271">
    <property type="entry name" value="Helicase_C"/>
    <property type="match status" value="1"/>
</dbReference>
<dbReference type="AlphaFoldDB" id="A0A381NA81"/>
<dbReference type="Gene3D" id="3.40.50.300">
    <property type="entry name" value="P-loop containing nucleotide triphosphate hydrolases"/>
    <property type="match status" value="2"/>
</dbReference>
<dbReference type="GO" id="GO:0003678">
    <property type="term" value="F:DNA helicase activity"/>
    <property type="evidence" value="ECO:0007669"/>
    <property type="project" value="TreeGrafter"/>
</dbReference>
<keyword evidence="4" id="KW-0378">Hydrolase</keyword>
<feature type="domain" description="Helicase C-terminal" evidence="10">
    <location>
        <begin position="753"/>
        <end position="909"/>
    </location>
</feature>
<dbReference type="InterPro" id="IPR027417">
    <property type="entry name" value="P-loop_NTPase"/>
</dbReference>
<evidence type="ECO:0008006" key="12">
    <source>
        <dbReference type="Google" id="ProtNLM"/>
    </source>
</evidence>
<dbReference type="CDD" id="cd17991">
    <property type="entry name" value="DEXHc_TRCF"/>
    <property type="match status" value="1"/>
</dbReference>
<evidence type="ECO:0000259" key="9">
    <source>
        <dbReference type="PROSITE" id="PS51192"/>
    </source>
</evidence>
<dbReference type="Pfam" id="PF03461">
    <property type="entry name" value="TRCF"/>
    <property type="match status" value="1"/>
</dbReference>
<dbReference type="Gene3D" id="3.30.2060.10">
    <property type="entry name" value="Penicillin-binding protein 1b domain"/>
    <property type="match status" value="1"/>
</dbReference>
<gene>
    <name evidence="11" type="ORF">METZ01_LOCUS4261</name>
</gene>
<dbReference type="NCBIfam" id="TIGR00580">
    <property type="entry name" value="mfd"/>
    <property type="match status" value="1"/>
</dbReference>
<evidence type="ECO:0000256" key="2">
    <source>
        <dbReference type="ARBA" id="ARBA00022741"/>
    </source>
</evidence>
<dbReference type="GO" id="GO:0003684">
    <property type="term" value="F:damaged DNA binding"/>
    <property type="evidence" value="ECO:0007669"/>
    <property type="project" value="InterPro"/>
</dbReference>
<dbReference type="PANTHER" id="PTHR47964">
    <property type="entry name" value="ATP-DEPENDENT DNA HELICASE HOMOLOG RECG, CHLOROPLASTIC"/>
    <property type="match status" value="1"/>
</dbReference>
<dbReference type="Gene3D" id="3.40.50.11180">
    <property type="match status" value="1"/>
</dbReference>
<dbReference type="SUPFAM" id="SSF141259">
    <property type="entry name" value="CarD-like"/>
    <property type="match status" value="1"/>
</dbReference>
<protein>
    <recommendedName>
        <fullName evidence="12">Helicase C-terminal domain-containing protein</fullName>
    </recommendedName>
</protein>
<dbReference type="GO" id="GO:0006281">
    <property type="term" value="P:DNA repair"/>
    <property type="evidence" value="ECO:0007669"/>
    <property type="project" value="UniProtKB-KW"/>
</dbReference>
<evidence type="ECO:0000256" key="4">
    <source>
        <dbReference type="ARBA" id="ARBA00022801"/>
    </source>
</evidence>
<dbReference type="InterPro" id="IPR036101">
    <property type="entry name" value="CarD-like/TRCF_RID_sf"/>
</dbReference>
<dbReference type="PANTHER" id="PTHR47964:SF1">
    <property type="entry name" value="ATP-DEPENDENT DNA HELICASE HOMOLOG RECG, CHLOROPLASTIC"/>
    <property type="match status" value="1"/>
</dbReference>
<feature type="domain" description="Helicase ATP-binding" evidence="9">
    <location>
        <begin position="575"/>
        <end position="736"/>
    </location>
</feature>
<sequence length="1104" mass="123159">MRRSNPILTTIGSCPAILELAHGLPSPGTQKQLGGVHGSLGPLALATLNECCPKQVFVALVRTPSDALSVETDLDLVVPTPDTCHFYPQREALPYEDSEPQLEIDGLRVEAIEALFSGRTQILVTTPRALQERAAIPSKLAGFRRTIRVGEQANFSEIRGFFEQKGFIQMPLVEEVGQFAVRGGILDVFSVAAGEPVRIEFWGDEVASIRSFNISDQRSTYELEETHVLPVTFQRLSEDTDERVSRSLLELLPADALITQIGDWSIEDEVARTWTRVTTLHEDLIQSGETPSLPETLFLHPNEFSQRLEKYAHLHLSVGRDSSTALESKPPPEIDRDMGRLEAYLREGQAQGQETLLLCDNDGQLQRLEEILGGVPRIPSNTSLGIGSLSSGFELTCGERQLRVLNDHEIFRRTKRLRKSRRFRGSVALESLAQIKPGDYLVHMDHGVGRFRGLELLEISGQELEALAIEYAGGEVLRLPVYRLDLVERWVGESEDAKPPSLHRIGGKRWNTVRNKTERSLEEMTVKLLELYARRQSANGFRFSEDTQWQTEMESSFLYEDTPDQEKATIHVKRDMESHRPMDRLICGDVGYGKTEVAVRAAFKAVQDGKQVAVLAPTTILVEQHRHTFAERLADYPVKVGALSRFRSSKEQKEILLGLANGQVDIVVGTHRLLSKDVDFSDLGLLIIDEEQRFGVSHKERLTGLRASIDILSLSATPIPRTLHLSLSGIRDLSLIQTPPRDRISIMTSVVGWTDQLITEALHRELDRGGQAFFLHNRVETIYTTAEELQALIPEANIGVAHGQMSGRELDKVMRSFVEGALDVLVCSSIIENGLDVQNANTLIVDRADRFGLSQLYQIRGRVGRSDRRAYCYLLVPDDLSMEARKRLTVLEHYTELGSGYSIALRDLELRGAGNLLGSEQSGFAQQVGLDTYMRLLKRTVKRLQNGNEQQEWPEPDVSLRGPAYLPEGYISDSAQKLHFYRRLSRAGGQTEIEAIRLELADRFGSLPPETARLLDASVLRILGRSIGVERVIVNKDSARVSFREGIVPKMAVLEGPLRQRQAELEVHRITPLSLLLYQTGADPILETVTLALAALSSAHSAAA</sequence>
<dbReference type="InterPro" id="IPR001650">
    <property type="entry name" value="Helicase_C-like"/>
</dbReference>
<dbReference type="InterPro" id="IPR004576">
    <property type="entry name" value="Mfd"/>
</dbReference>
<dbReference type="PROSITE" id="PS51192">
    <property type="entry name" value="HELICASE_ATP_BIND_1"/>
    <property type="match status" value="1"/>
</dbReference>
<keyword evidence="7" id="KW-0238">DNA-binding</keyword>
<keyword evidence="1" id="KW-0963">Cytoplasm</keyword>
<evidence type="ECO:0000256" key="5">
    <source>
        <dbReference type="ARBA" id="ARBA00022806"/>
    </source>
</evidence>
<keyword evidence="2" id="KW-0547">Nucleotide-binding</keyword>
<keyword evidence="6" id="KW-0067">ATP-binding</keyword>
<dbReference type="EMBL" id="UINC01000222">
    <property type="protein sequence ID" value="SUZ51407.1"/>
    <property type="molecule type" value="Genomic_DNA"/>
</dbReference>
<proteinExistence type="inferred from homology"/>
<organism evidence="11">
    <name type="scientific">marine metagenome</name>
    <dbReference type="NCBI Taxonomy" id="408172"/>
    <lineage>
        <taxon>unclassified sequences</taxon>
        <taxon>metagenomes</taxon>
        <taxon>ecological metagenomes</taxon>
    </lineage>
</organism>
<evidence type="ECO:0000313" key="11">
    <source>
        <dbReference type="EMBL" id="SUZ51407.1"/>
    </source>
</evidence>
<evidence type="ECO:0000259" key="10">
    <source>
        <dbReference type="PROSITE" id="PS51194"/>
    </source>
</evidence>
<dbReference type="SMART" id="SM00490">
    <property type="entry name" value="HELICc"/>
    <property type="match status" value="1"/>
</dbReference>